<dbReference type="Pfam" id="PF00975">
    <property type="entry name" value="Thioesterase"/>
    <property type="match status" value="1"/>
</dbReference>
<organism evidence="3">
    <name type="scientific">Streptomyces tabacisoli</name>
    <dbReference type="NCBI Taxonomy" id="3156398"/>
    <lineage>
        <taxon>Bacteria</taxon>
        <taxon>Bacillati</taxon>
        <taxon>Actinomycetota</taxon>
        <taxon>Actinomycetes</taxon>
        <taxon>Kitasatosporales</taxon>
        <taxon>Streptomycetaceae</taxon>
        <taxon>Streptomyces</taxon>
    </lineage>
</organism>
<dbReference type="KEGG" id="stac:ABII15_13930"/>
<dbReference type="SUPFAM" id="SSF53474">
    <property type="entry name" value="alpha/beta-Hydrolases"/>
    <property type="match status" value="1"/>
</dbReference>
<proteinExistence type="inferred from homology"/>
<dbReference type="Gene3D" id="3.40.50.1820">
    <property type="entry name" value="alpha/beta hydrolase"/>
    <property type="match status" value="1"/>
</dbReference>
<protein>
    <submittedName>
        <fullName evidence="3">Alpha/beta fold hydrolase</fullName>
    </submittedName>
</protein>
<comment type="similarity">
    <text evidence="1">Belongs to the thioesterase family.</text>
</comment>
<sequence length="257" mass="27299">MTDPARWLPYRPGAEPLRLYCLPHAGGSASAFRSWIGAVPGVDVRPVQPPGREGRHRETPYAHMEDLVADLAEAVLADVADSGGVPYAVYGHSLGAMTAFELVRRIGAVGGPEPVHLMVSGCGAPELCGGLEGLTPIRDMSTEQIAEVLRRLGGTPEWLLGNRALLAMVLPPFRADFTVKENYRYVPCAPLSLPVTALAATDDPRASVADAAAWEAHTTGPFTLRTLSGGHFAALEQAAATHRHIESALRPWALSAS</sequence>
<name>A0AAU8IRX1_9ACTN</name>
<dbReference type="PANTHER" id="PTHR11487:SF0">
    <property type="entry name" value="S-ACYL FATTY ACID SYNTHASE THIOESTERASE, MEDIUM CHAIN"/>
    <property type="match status" value="1"/>
</dbReference>
<keyword evidence="3" id="KW-0378">Hydrolase</keyword>
<evidence type="ECO:0000313" key="3">
    <source>
        <dbReference type="EMBL" id="XCJ71005.1"/>
    </source>
</evidence>
<dbReference type="RefSeq" id="WP_353942637.1">
    <property type="nucleotide sequence ID" value="NZ_CP159534.1"/>
</dbReference>
<evidence type="ECO:0000256" key="1">
    <source>
        <dbReference type="ARBA" id="ARBA00007169"/>
    </source>
</evidence>
<gene>
    <name evidence="3" type="ORF">ABII15_13930</name>
</gene>
<dbReference type="AlphaFoldDB" id="A0AAU8IRX1"/>
<dbReference type="InterPro" id="IPR029058">
    <property type="entry name" value="AB_hydrolase_fold"/>
</dbReference>
<dbReference type="GO" id="GO:0016787">
    <property type="term" value="F:hydrolase activity"/>
    <property type="evidence" value="ECO:0007669"/>
    <property type="project" value="UniProtKB-KW"/>
</dbReference>
<dbReference type="InterPro" id="IPR001031">
    <property type="entry name" value="Thioesterase"/>
</dbReference>
<reference evidence="3" key="1">
    <citation type="submission" date="2024-06" db="EMBL/GenBank/DDBJ databases">
        <title>Streptomyces sp. strain HUAS MG91 genome sequences.</title>
        <authorList>
            <person name="Mo P."/>
        </authorList>
    </citation>
    <scope>NUCLEOTIDE SEQUENCE</scope>
    <source>
        <strain evidence="3">HUAS MG91</strain>
    </source>
</reference>
<feature type="domain" description="Thioesterase" evidence="2">
    <location>
        <begin position="18"/>
        <end position="248"/>
    </location>
</feature>
<dbReference type="InterPro" id="IPR012223">
    <property type="entry name" value="TEII"/>
</dbReference>
<evidence type="ECO:0000259" key="2">
    <source>
        <dbReference type="Pfam" id="PF00975"/>
    </source>
</evidence>
<dbReference type="PANTHER" id="PTHR11487">
    <property type="entry name" value="THIOESTERASE"/>
    <property type="match status" value="1"/>
</dbReference>
<accession>A0AAU8IRX1</accession>
<dbReference type="EMBL" id="CP159534">
    <property type="protein sequence ID" value="XCJ71005.1"/>
    <property type="molecule type" value="Genomic_DNA"/>
</dbReference>
<dbReference type="GO" id="GO:0008610">
    <property type="term" value="P:lipid biosynthetic process"/>
    <property type="evidence" value="ECO:0007669"/>
    <property type="project" value="TreeGrafter"/>
</dbReference>